<evidence type="ECO:0000256" key="1">
    <source>
        <dbReference type="ARBA" id="ARBA00005535"/>
    </source>
</evidence>
<reference evidence="2 3" key="2">
    <citation type="submission" date="2018-11" db="EMBL/GenBank/DDBJ databases">
        <authorList>
            <consortium name="Pathogen Informatics"/>
        </authorList>
    </citation>
    <scope>NUCLEOTIDE SEQUENCE [LARGE SCALE GENOMIC DNA]</scope>
</reference>
<dbReference type="WBParaSite" id="TCLT_0000969201-mRNA-1">
    <property type="protein sequence ID" value="TCLT_0000969201-mRNA-1"/>
    <property type="gene ID" value="TCLT_0000969201"/>
</dbReference>
<dbReference type="STRING" id="103827.A0A0N5D986"/>
<organism evidence="4">
    <name type="scientific">Thelazia callipaeda</name>
    <name type="common">Oriental eyeworm</name>
    <name type="synonym">Parasitic nematode</name>
    <dbReference type="NCBI Taxonomy" id="103827"/>
    <lineage>
        <taxon>Eukaryota</taxon>
        <taxon>Metazoa</taxon>
        <taxon>Ecdysozoa</taxon>
        <taxon>Nematoda</taxon>
        <taxon>Chromadorea</taxon>
        <taxon>Rhabditida</taxon>
        <taxon>Spirurina</taxon>
        <taxon>Spiruromorpha</taxon>
        <taxon>Thelazioidea</taxon>
        <taxon>Thelaziidae</taxon>
        <taxon>Thelazia</taxon>
    </lineage>
</organism>
<dbReference type="PANTHER" id="PTHR13618">
    <property type="entry name" value="LEUCINE ZIPPER CONTAINING TRANSCRIPTION FACTOR LZF1"/>
    <property type="match status" value="1"/>
</dbReference>
<gene>
    <name evidence="2" type="ORF">TCLT_LOCUS9681</name>
</gene>
<protein>
    <submittedName>
        <fullName evidence="4">Protein rogdi</fullName>
    </submittedName>
</protein>
<dbReference type="OrthoDB" id="66510at2759"/>
<dbReference type="EMBL" id="UYYF01004853">
    <property type="protein sequence ID" value="VDN07333.1"/>
    <property type="molecule type" value="Genomic_DNA"/>
</dbReference>
<dbReference type="Pfam" id="PF10259">
    <property type="entry name" value="Rogdi_lz"/>
    <property type="match status" value="1"/>
</dbReference>
<evidence type="ECO:0000313" key="2">
    <source>
        <dbReference type="EMBL" id="VDN07333.1"/>
    </source>
</evidence>
<accession>A0A0N5D986</accession>
<dbReference type="Proteomes" id="UP000276776">
    <property type="component" value="Unassembled WGS sequence"/>
</dbReference>
<name>A0A0N5D986_THECL</name>
<dbReference type="GO" id="GO:0043291">
    <property type="term" value="C:RAVE complex"/>
    <property type="evidence" value="ECO:0007669"/>
    <property type="project" value="TreeGrafter"/>
</dbReference>
<reference evidence="4" key="1">
    <citation type="submission" date="2017-02" db="UniProtKB">
        <authorList>
            <consortium name="WormBaseParasite"/>
        </authorList>
    </citation>
    <scope>IDENTIFICATION</scope>
</reference>
<dbReference type="PANTHER" id="PTHR13618:SF1">
    <property type="entry name" value="PROTEIN ROGDI HOMOLOG"/>
    <property type="match status" value="1"/>
</dbReference>
<dbReference type="OMA" id="NILMECA"/>
<proteinExistence type="inferred from homology"/>
<dbReference type="InterPro" id="IPR028241">
    <property type="entry name" value="RAVE2/Rogdi"/>
</dbReference>
<comment type="similarity">
    <text evidence="1">Belongs to the rogdi family.</text>
</comment>
<dbReference type="AlphaFoldDB" id="A0A0N5D986"/>
<sequence>MATTLQVNADDDYEDAVIGTSSSDVNGHDDINNTKSKDQRVFVVQRSLLDEQQWYQKLEAVQMFEKIENILHEVCDRMNLTSKIDPTLKKGAPTTEKLSLVQRTGTEVFKCSIILFGESILQTEVTLKYPKMSGGVYRASAQPDVQWKLQQLQDADNYCIRALRTVSRGLRWIKNTKPANDAEKVSSTIVDICSQVTNLIVQARSTLCMPKKRTLLELCNSPITRCFNPPLPPDLVFSHYISSNRIVCAAYQVTSKANGVQGLTVTLADCFLPQLEDVLLLTDRALNIGQKFSHHMCMLRERIHAYNCI</sequence>
<evidence type="ECO:0000313" key="3">
    <source>
        <dbReference type="Proteomes" id="UP000276776"/>
    </source>
</evidence>
<keyword evidence="3" id="KW-1185">Reference proteome</keyword>
<evidence type="ECO:0000313" key="4">
    <source>
        <dbReference type="WBParaSite" id="TCLT_0000969201-mRNA-1"/>
    </source>
</evidence>